<protein>
    <submittedName>
        <fullName evidence="1">Uncharacterized protein</fullName>
    </submittedName>
</protein>
<accession>D3APU3</accession>
<dbReference type="Proteomes" id="UP000004968">
    <property type="component" value="Unassembled WGS sequence"/>
</dbReference>
<dbReference type="EMBL" id="ACIO01000609">
    <property type="protein sequence ID" value="EFC96164.1"/>
    <property type="molecule type" value="Genomic_DNA"/>
</dbReference>
<proteinExistence type="predicted"/>
<evidence type="ECO:0000313" key="1">
    <source>
        <dbReference type="EMBL" id="EFC96164.1"/>
    </source>
</evidence>
<dbReference type="HOGENOM" id="CLU_3118636_0_0_9"/>
<sequence>MSIGKHENEIPKLLLWNQIAADYCFRIFRLRTMFCNIKLSGAVINAKLSR</sequence>
<comment type="caution">
    <text evidence="1">The sequence shown here is derived from an EMBL/GenBank/DDBJ whole genome shotgun (WGS) entry which is preliminary data.</text>
</comment>
<dbReference type="AlphaFoldDB" id="D3APU3"/>
<evidence type="ECO:0000313" key="2">
    <source>
        <dbReference type="Proteomes" id="UP000004968"/>
    </source>
</evidence>
<gene>
    <name evidence="1" type="ORF">CLOSTHATH_05647</name>
</gene>
<reference evidence="1 2" key="1">
    <citation type="submission" date="2010-01" db="EMBL/GenBank/DDBJ databases">
        <authorList>
            <person name="Weinstock G."/>
            <person name="Sodergren E."/>
            <person name="Clifton S."/>
            <person name="Fulton L."/>
            <person name="Fulton B."/>
            <person name="Courtney L."/>
            <person name="Fronick C."/>
            <person name="Harrison M."/>
            <person name="Strong C."/>
            <person name="Farmer C."/>
            <person name="Delahaunty K."/>
            <person name="Markovic C."/>
            <person name="Hall O."/>
            <person name="Minx P."/>
            <person name="Tomlinson C."/>
            <person name="Mitreva M."/>
            <person name="Nelson J."/>
            <person name="Hou S."/>
            <person name="Wollam A."/>
            <person name="Pepin K.H."/>
            <person name="Johnson M."/>
            <person name="Bhonagiri V."/>
            <person name="Nash W.E."/>
            <person name="Warren W."/>
            <person name="Chinwalla A."/>
            <person name="Mardis E.R."/>
            <person name="Wilson R.K."/>
        </authorList>
    </citation>
    <scope>NUCLEOTIDE SEQUENCE [LARGE SCALE GENOMIC DNA]</scope>
    <source>
        <strain evidence="1 2">DSM 13479</strain>
    </source>
</reference>
<organism evidence="1 2">
    <name type="scientific">Hungatella hathewayi DSM 13479</name>
    <dbReference type="NCBI Taxonomy" id="566550"/>
    <lineage>
        <taxon>Bacteria</taxon>
        <taxon>Bacillati</taxon>
        <taxon>Bacillota</taxon>
        <taxon>Clostridia</taxon>
        <taxon>Lachnospirales</taxon>
        <taxon>Lachnospiraceae</taxon>
        <taxon>Hungatella</taxon>
    </lineage>
</organism>
<name>D3APU3_9FIRM</name>